<sequence length="79" mass="8691">MNNKVIEQAIIEFAKSGEEKLEKSYTVKGNDGEYYTIKIEKKYEFALLDSVNKSGRFNTISALPSGNTCGCCNGSGRSN</sequence>
<dbReference type="EMBL" id="BMKE01000025">
    <property type="protein sequence ID" value="GGB51818.1"/>
    <property type="molecule type" value="Genomic_DNA"/>
</dbReference>
<keyword evidence="2" id="KW-1185">Reference proteome</keyword>
<comment type="caution">
    <text evidence="1">The sequence shown here is derived from an EMBL/GenBank/DDBJ whole genome shotgun (WGS) entry which is preliminary data.</text>
</comment>
<reference evidence="2" key="1">
    <citation type="journal article" date="2019" name="Int. J. Syst. Evol. Microbiol.">
        <title>The Global Catalogue of Microorganisms (GCM) 10K type strain sequencing project: providing services to taxonomists for standard genome sequencing and annotation.</title>
        <authorList>
            <consortium name="The Broad Institute Genomics Platform"/>
            <consortium name="The Broad Institute Genome Sequencing Center for Infectious Disease"/>
            <person name="Wu L."/>
            <person name="Ma J."/>
        </authorList>
    </citation>
    <scope>NUCLEOTIDE SEQUENCE [LARGE SCALE GENOMIC DNA]</scope>
    <source>
        <strain evidence="2">CGMCC 1.15923</strain>
    </source>
</reference>
<dbReference type="RefSeq" id="WP_188630583.1">
    <property type="nucleotide sequence ID" value="NZ_BMKE01000025.1"/>
</dbReference>
<protein>
    <recommendedName>
        <fullName evidence="3">PepSY domain-containing protein</fullName>
    </recommendedName>
</protein>
<organism evidence="1 2">
    <name type="scientific">Oceanisphaera marina</name>
    <dbReference type="NCBI Taxonomy" id="2017550"/>
    <lineage>
        <taxon>Bacteria</taxon>
        <taxon>Pseudomonadati</taxon>
        <taxon>Pseudomonadota</taxon>
        <taxon>Gammaproteobacteria</taxon>
        <taxon>Aeromonadales</taxon>
        <taxon>Aeromonadaceae</taxon>
        <taxon>Oceanisphaera</taxon>
    </lineage>
</organism>
<proteinExistence type="predicted"/>
<dbReference type="Proteomes" id="UP000646152">
    <property type="component" value="Unassembled WGS sequence"/>
</dbReference>
<evidence type="ECO:0000313" key="1">
    <source>
        <dbReference type="EMBL" id="GGB51818.1"/>
    </source>
</evidence>
<accession>A0ABQ1ITP6</accession>
<name>A0ABQ1ITP6_9GAMM</name>
<evidence type="ECO:0008006" key="3">
    <source>
        <dbReference type="Google" id="ProtNLM"/>
    </source>
</evidence>
<gene>
    <name evidence="1" type="ORF">GCM10011502_26210</name>
</gene>
<evidence type="ECO:0000313" key="2">
    <source>
        <dbReference type="Proteomes" id="UP000646152"/>
    </source>
</evidence>